<accession>D5MGI5</accession>
<feature type="signal peptide" evidence="5">
    <location>
        <begin position="1"/>
        <end position="27"/>
    </location>
</feature>
<dbReference type="InterPro" id="IPR001782">
    <property type="entry name" value="Flag_FlgI"/>
</dbReference>
<protein>
    <recommendedName>
        <fullName evidence="5">Flagellar P-ring protein</fullName>
    </recommendedName>
    <alternativeName>
        <fullName evidence="5">Basal body P-ring protein</fullName>
    </alternativeName>
</protein>
<evidence type="ECO:0000313" key="7">
    <source>
        <dbReference type="Proteomes" id="UP000006898"/>
    </source>
</evidence>
<evidence type="ECO:0000313" key="6">
    <source>
        <dbReference type="EMBL" id="CBE68866.1"/>
    </source>
</evidence>
<evidence type="ECO:0000256" key="5">
    <source>
        <dbReference type="HAMAP-Rule" id="MF_00416"/>
    </source>
</evidence>
<sequence length="372" mass="38872" precursor="true">MRSAAMVAVIVTVLSAVTATLPAPAMAEARIKDIAKIQGVRENELFGYGLVVGLAGTGDRAQVTFTIQAVVSMLKKLGITVPAERLTLKNVAAVMVTAKLPPFAKAGSTLDVTVSSMGDATNLQGGMLLITPLQAADGQVYAVAQGAISIGGFNFEAGGTGEKVQKNHPTVGRVPNGAIVEREPSADFLKAQQLLLVLTNPDFTTAIRMAQAVGHSLGAETRAKDASTVEIRVPDSYLANPVELIAAIENLSLVPDMTAKVVVNERTGTIIMGSQVRISTVAVAHSNLSLQIRSELLVSQPAPLSEGKTTVVPRTEIEAREDRTRVNLMGEGVSIGDVIKALNALAVTPRDMISLLQAIKAAGALQGELQIM</sequence>
<feature type="chain" id="PRO_5009009619" description="Flagellar P-ring protein" evidence="5">
    <location>
        <begin position="28"/>
        <end position="372"/>
    </location>
</feature>
<dbReference type="NCBIfam" id="NF003676">
    <property type="entry name" value="PRK05303.1"/>
    <property type="match status" value="1"/>
</dbReference>
<organism evidence="6 7">
    <name type="scientific">Methylomirabilis oxygeniifera</name>
    <dbReference type="NCBI Taxonomy" id="671143"/>
    <lineage>
        <taxon>Bacteria</taxon>
        <taxon>Candidatus Methylomirabilota</taxon>
        <taxon>Candidatus Methylomirabilia</taxon>
        <taxon>Candidatus Methylomirabilales</taxon>
        <taxon>Candidatus Methylomirabilaceae</taxon>
        <taxon>Candidatus Methylomirabilis</taxon>
    </lineage>
</organism>
<dbReference type="eggNOG" id="COG1706">
    <property type="taxonomic scope" value="Bacteria"/>
</dbReference>
<dbReference type="EMBL" id="FP565575">
    <property type="protein sequence ID" value="CBE68866.1"/>
    <property type="molecule type" value="Genomic_DNA"/>
</dbReference>
<keyword evidence="6" id="KW-0282">Flagellum</keyword>
<name>D5MGI5_METO1</name>
<dbReference type="GO" id="GO:0030288">
    <property type="term" value="C:outer membrane-bounded periplasmic space"/>
    <property type="evidence" value="ECO:0007669"/>
    <property type="project" value="InterPro"/>
</dbReference>
<dbReference type="AlphaFoldDB" id="D5MGI5"/>
<dbReference type="GO" id="GO:0071973">
    <property type="term" value="P:bacterial-type flagellum-dependent cell motility"/>
    <property type="evidence" value="ECO:0007669"/>
    <property type="project" value="InterPro"/>
</dbReference>
<dbReference type="PANTHER" id="PTHR30381:SF0">
    <property type="entry name" value="FLAGELLAR P-RING PROTEIN"/>
    <property type="match status" value="1"/>
</dbReference>
<dbReference type="GO" id="GO:0009428">
    <property type="term" value="C:bacterial-type flagellum basal body, distal rod, P ring"/>
    <property type="evidence" value="ECO:0007669"/>
    <property type="project" value="InterPro"/>
</dbReference>
<evidence type="ECO:0000256" key="1">
    <source>
        <dbReference type="ARBA" id="ARBA00002591"/>
    </source>
</evidence>
<dbReference type="PANTHER" id="PTHR30381">
    <property type="entry name" value="FLAGELLAR P-RING PERIPLASMIC PROTEIN FLGI"/>
    <property type="match status" value="1"/>
</dbReference>
<evidence type="ECO:0000256" key="4">
    <source>
        <dbReference type="ARBA" id="ARBA00023143"/>
    </source>
</evidence>
<dbReference type="Pfam" id="PF02119">
    <property type="entry name" value="FlgI"/>
    <property type="match status" value="1"/>
</dbReference>
<comment type="function">
    <text evidence="1 5">Assembles around the rod to form the L-ring and probably protects the motor/basal body from shearing forces during rotation.</text>
</comment>
<comment type="subcellular location">
    <subcellularLocation>
        <location evidence="2 5">Bacterial flagellum basal body</location>
    </subcellularLocation>
</comment>
<keyword evidence="6" id="KW-0969">Cilium</keyword>
<reference evidence="6 7" key="1">
    <citation type="journal article" date="2010" name="Nature">
        <title>Nitrite-driven anaerobic methane oxidation by oxygenic bacteria.</title>
        <authorList>
            <person name="Ettwig K.F."/>
            <person name="Butler M.K."/>
            <person name="Le Paslier D."/>
            <person name="Pelletier E."/>
            <person name="Mangenot S."/>
            <person name="Kuypers M.M.M."/>
            <person name="Schreiber F."/>
            <person name="Dutilh B.E."/>
            <person name="Zedelius J."/>
            <person name="de Beer D."/>
            <person name="Gloerich J."/>
            <person name="Wessels H.J.C.T."/>
            <person name="van Allen T."/>
            <person name="Luesken F."/>
            <person name="Wu M."/>
            <person name="van de Pas-Schoonen K.T."/>
            <person name="Op den Camp H.J.M."/>
            <person name="Janssen-Megens E.M."/>
            <person name="Francoijs K-J."/>
            <person name="Stunnenberg H."/>
            <person name="Weissenbach J."/>
            <person name="Jetten M.S.M."/>
            <person name="Strous M."/>
        </authorList>
    </citation>
    <scope>NUCLEOTIDE SEQUENCE [LARGE SCALE GENOMIC DNA]</scope>
</reference>
<proteinExistence type="inferred from homology"/>
<comment type="subunit">
    <text evidence="5">The basal body constitutes a major portion of the flagellar organelle and consists of four rings (L,P,S, and M) mounted on a central rod.</text>
</comment>
<dbReference type="KEGG" id="mox:DAMO_1808"/>
<keyword evidence="6" id="KW-0966">Cell projection</keyword>
<evidence type="ECO:0000256" key="2">
    <source>
        <dbReference type="ARBA" id="ARBA00004117"/>
    </source>
</evidence>
<dbReference type="Proteomes" id="UP000006898">
    <property type="component" value="Chromosome"/>
</dbReference>
<keyword evidence="4 5" id="KW-0975">Bacterial flagellum</keyword>
<dbReference type="PRINTS" id="PR01010">
    <property type="entry name" value="FLGPRINGFLGI"/>
</dbReference>
<dbReference type="HOGENOM" id="CLU_045235_1_0_0"/>
<gene>
    <name evidence="5 6" type="primary">flgI</name>
    <name evidence="6" type="ORF">DAMO_1808</name>
</gene>
<dbReference type="GO" id="GO:0005198">
    <property type="term" value="F:structural molecule activity"/>
    <property type="evidence" value="ECO:0007669"/>
    <property type="project" value="InterPro"/>
</dbReference>
<keyword evidence="3 5" id="KW-0732">Signal</keyword>
<evidence type="ECO:0000256" key="3">
    <source>
        <dbReference type="ARBA" id="ARBA00022729"/>
    </source>
</evidence>
<dbReference type="PATRIC" id="fig|671143.5.peg.1603"/>
<dbReference type="HAMAP" id="MF_00416">
    <property type="entry name" value="FlgI"/>
    <property type="match status" value="1"/>
</dbReference>
<dbReference type="STRING" id="671143.DAMO_1808"/>
<comment type="similarity">
    <text evidence="5">Belongs to the FlgI family.</text>
</comment>